<protein>
    <recommendedName>
        <fullName evidence="3">DUF2953 domain-containing protein</fullName>
    </recommendedName>
</protein>
<proteinExistence type="predicted"/>
<dbReference type="OrthoDB" id="1683589at2"/>
<evidence type="ECO:0008006" key="3">
    <source>
        <dbReference type="Google" id="ProtNLM"/>
    </source>
</evidence>
<dbReference type="Pfam" id="PF11167">
    <property type="entry name" value="DUF2953"/>
    <property type="match status" value="1"/>
</dbReference>
<dbReference type="STRING" id="237069.SAMN05216498_1866"/>
<dbReference type="EMBL" id="FNIG01000003">
    <property type="protein sequence ID" value="SDN25411.1"/>
    <property type="molecule type" value="Genomic_DNA"/>
</dbReference>
<dbReference type="AlphaFoldDB" id="A0A1G9ZWX3"/>
<dbReference type="InterPro" id="IPR021338">
    <property type="entry name" value="DUF2953"/>
</dbReference>
<organism evidence="1 2">
    <name type="scientific">Tenuibacillus multivorans</name>
    <dbReference type="NCBI Taxonomy" id="237069"/>
    <lineage>
        <taxon>Bacteria</taxon>
        <taxon>Bacillati</taxon>
        <taxon>Bacillota</taxon>
        <taxon>Bacilli</taxon>
        <taxon>Bacillales</taxon>
        <taxon>Bacillaceae</taxon>
        <taxon>Tenuibacillus</taxon>
    </lineage>
</organism>
<gene>
    <name evidence="1" type="ORF">SAMN05216498_1866</name>
</gene>
<sequence length="213" mass="24752">MVWLAVIIGIVLLIGLLILLLLFSPITVKIMLTYADDQKDLYIEIKVLRFIKIKRSIPLMNIDSDSLTLDAESEEQPSNEKEKSFNVDDLEKQWEVVEKFIKSKKDIIPNLKRTLHTIKLQQWRWNTAIGVDSAHYTAILTGSLYSIKSMISLFLASFFENESDPYYSVSPQYSKPTYQTELKCILSFQLGQIMHELFSIFRKYEKMKKVGTK</sequence>
<name>A0A1G9ZWX3_9BACI</name>
<accession>A0A1G9ZWX3</accession>
<dbReference type="RefSeq" id="WP_093856322.1">
    <property type="nucleotide sequence ID" value="NZ_BJVZ01000006.1"/>
</dbReference>
<evidence type="ECO:0000313" key="1">
    <source>
        <dbReference type="EMBL" id="SDN25411.1"/>
    </source>
</evidence>
<dbReference type="Proteomes" id="UP000199334">
    <property type="component" value="Unassembled WGS sequence"/>
</dbReference>
<evidence type="ECO:0000313" key="2">
    <source>
        <dbReference type="Proteomes" id="UP000199334"/>
    </source>
</evidence>
<reference evidence="1 2" key="1">
    <citation type="submission" date="2016-10" db="EMBL/GenBank/DDBJ databases">
        <authorList>
            <person name="de Groot N.N."/>
        </authorList>
    </citation>
    <scope>NUCLEOTIDE SEQUENCE [LARGE SCALE GENOMIC DNA]</scope>
    <source>
        <strain evidence="1 2">CGMCC 1.3442</strain>
    </source>
</reference>
<keyword evidence="2" id="KW-1185">Reference proteome</keyword>